<evidence type="ECO:0000313" key="4">
    <source>
        <dbReference type="Proteomes" id="UP000019141"/>
    </source>
</evidence>
<sequence>MKIGIVSDIHAAPQALRRALEDMPSVDRILCAGDAISEYQFCAETVTLLQQAQAQCIQGNHEWVLFNGRNPQYLQTCRETFAPELLDALATAPESLSFEA</sequence>
<comment type="similarity">
    <text evidence="1">Belongs to the metallophosphoesterase superfamily. YfcE family.</text>
</comment>
<dbReference type="SUPFAM" id="SSF56300">
    <property type="entry name" value="Metallo-dependent phosphatases"/>
    <property type="match status" value="1"/>
</dbReference>
<dbReference type="Proteomes" id="UP000019141">
    <property type="component" value="Unassembled WGS sequence"/>
</dbReference>
<dbReference type="AlphaFoldDB" id="W4L4R7"/>
<evidence type="ECO:0000313" key="3">
    <source>
        <dbReference type="EMBL" id="ETW92296.1"/>
    </source>
</evidence>
<gene>
    <name evidence="3" type="ORF">ETSY1_44280</name>
</gene>
<accession>W4L4R7</accession>
<organism evidence="3 4">
    <name type="scientific">Entotheonella factor</name>
    <dbReference type="NCBI Taxonomy" id="1429438"/>
    <lineage>
        <taxon>Bacteria</taxon>
        <taxon>Pseudomonadati</taxon>
        <taxon>Nitrospinota/Tectimicrobiota group</taxon>
        <taxon>Candidatus Tectimicrobiota</taxon>
        <taxon>Candidatus Entotheonellia</taxon>
        <taxon>Candidatus Entotheonellales</taxon>
        <taxon>Candidatus Entotheonellaceae</taxon>
        <taxon>Candidatus Entotheonella</taxon>
    </lineage>
</organism>
<evidence type="ECO:0000256" key="1">
    <source>
        <dbReference type="ARBA" id="ARBA00008950"/>
    </source>
</evidence>
<dbReference type="HOGENOM" id="CLU_2311899_0_0_7"/>
<feature type="domain" description="Calcineurin-like phosphoesterase" evidence="2">
    <location>
        <begin position="1"/>
        <end position="70"/>
    </location>
</feature>
<dbReference type="CDD" id="cd00838">
    <property type="entry name" value="MPP_superfamily"/>
    <property type="match status" value="1"/>
</dbReference>
<dbReference type="Pfam" id="PF12850">
    <property type="entry name" value="Metallophos_2"/>
    <property type="match status" value="1"/>
</dbReference>
<feature type="non-terminal residue" evidence="3">
    <location>
        <position position="100"/>
    </location>
</feature>
<comment type="caution">
    <text evidence="3">The sequence shown here is derived from an EMBL/GenBank/DDBJ whole genome shotgun (WGS) entry which is preliminary data.</text>
</comment>
<keyword evidence="4" id="KW-1185">Reference proteome</keyword>
<dbReference type="InterPro" id="IPR024654">
    <property type="entry name" value="Calcineurin-like_PHP_lpxH"/>
</dbReference>
<protein>
    <recommendedName>
        <fullName evidence="2">Calcineurin-like phosphoesterase domain-containing protein</fullName>
    </recommendedName>
</protein>
<name>W4L4R7_ENTF1</name>
<dbReference type="EMBL" id="AZHW01001547">
    <property type="protein sequence ID" value="ETW92296.1"/>
    <property type="molecule type" value="Genomic_DNA"/>
</dbReference>
<dbReference type="InterPro" id="IPR029052">
    <property type="entry name" value="Metallo-depent_PP-like"/>
</dbReference>
<dbReference type="Gene3D" id="3.60.21.10">
    <property type="match status" value="1"/>
</dbReference>
<evidence type="ECO:0000259" key="2">
    <source>
        <dbReference type="Pfam" id="PF12850"/>
    </source>
</evidence>
<proteinExistence type="inferred from homology"/>
<reference evidence="3 4" key="1">
    <citation type="journal article" date="2014" name="Nature">
        <title>An environmental bacterial taxon with a large and distinct metabolic repertoire.</title>
        <authorList>
            <person name="Wilson M.C."/>
            <person name="Mori T."/>
            <person name="Ruckert C."/>
            <person name="Uria A.R."/>
            <person name="Helf M.J."/>
            <person name="Takada K."/>
            <person name="Gernert C."/>
            <person name="Steffens U.A."/>
            <person name="Heycke N."/>
            <person name="Schmitt S."/>
            <person name="Rinke C."/>
            <person name="Helfrich E.J."/>
            <person name="Brachmann A.O."/>
            <person name="Gurgui C."/>
            <person name="Wakimoto T."/>
            <person name="Kracht M."/>
            <person name="Crusemann M."/>
            <person name="Hentschel U."/>
            <person name="Abe I."/>
            <person name="Matsunaga S."/>
            <person name="Kalinowski J."/>
            <person name="Takeyama H."/>
            <person name="Piel J."/>
        </authorList>
    </citation>
    <scope>NUCLEOTIDE SEQUENCE [LARGE SCALE GENOMIC DNA]</scope>
    <source>
        <strain evidence="4">TSY1</strain>
    </source>
</reference>